<keyword evidence="5" id="KW-0645">Protease</keyword>
<evidence type="ECO:0000256" key="2">
    <source>
        <dbReference type="ARBA" id="ARBA00022741"/>
    </source>
</evidence>
<dbReference type="RefSeq" id="WP_013448783.1">
    <property type="nucleotide sequence ID" value="NZ_CABFLZ010000049.1"/>
</dbReference>
<keyword evidence="5" id="KW-0482">Metalloprotease</keyword>
<sequence length="347" mass="39399">MKKADVLDLIKYHFENKEAEFRNQAITIARSFDKAGDSQLAQYIIGLISQSDRFVPQNGDHSDNLVPVKLDTGPLPLPTTITNDLKGIINAVNHNIGINKFLFVGSPGTGKTESAKQIARLLNRELLMVDFSHLVDSKLGQTAKNLTHVFGEINKLPFLKNYIILFDEIDTIALDRINQNDIREMGRVTSTFLKALDSLNPDALIIATTNLYSNLDKALVRRFDATIDFDRYSEDDRIEVAEVILNHLLKQFKHAVKDMRLFKKVIKSTKSIPNPGDLKNLIRTSLAFSDYNDPYDYLKRLLRSMHKGKTLTVNQLHDLQFTVREIEMLTGISKSSVSRELKNEVEK</sequence>
<comment type="caution">
    <text evidence="5">The sequence shown here is derived from an EMBL/GenBank/DDBJ whole genome shotgun (WGS) entry which is preliminary data.</text>
</comment>
<dbReference type="SMART" id="SM00382">
    <property type="entry name" value="AAA"/>
    <property type="match status" value="1"/>
</dbReference>
<dbReference type="GO" id="GO:0008237">
    <property type="term" value="F:metallopeptidase activity"/>
    <property type="evidence" value="ECO:0007669"/>
    <property type="project" value="UniProtKB-KW"/>
</dbReference>
<protein>
    <submittedName>
        <fullName evidence="5">ATP-dependent zinc metalloprotease FtsH 4</fullName>
        <ecNumber evidence="5">3.4.24.-</ecNumber>
    </submittedName>
</protein>
<dbReference type="AlphaFoldDB" id="A0A9X9SNQ3"/>
<dbReference type="EMBL" id="CABFLZ010000049">
    <property type="protein sequence ID" value="VTY09986.1"/>
    <property type="molecule type" value="Genomic_DNA"/>
</dbReference>
<dbReference type="InterPro" id="IPR027417">
    <property type="entry name" value="P-loop_NTPase"/>
</dbReference>
<dbReference type="GO" id="GO:0016887">
    <property type="term" value="F:ATP hydrolysis activity"/>
    <property type="evidence" value="ECO:0007669"/>
    <property type="project" value="InterPro"/>
</dbReference>
<dbReference type="GO" id="GO:0005524">
    <property type="term" value="F:ATP binding"/>
    <property type="evidence" value="ECO:0007669"/>
    <property type="project" value="UniProtKB-KW"/>
</dbReference>
<dbReference type="InterPro" id="IPR003593">
    <property type="entry name" value="AAA+_ATPase"/>
</dbReference>
<proteinExistence type="inferred from homology"/>
<dbReference type="Pfam" id="PF00004">
    <property type="entry name" value="AAA"/>
    <property type="match status" value="1"/>
</dbReference>
<accession>A0A9X9SNQ3</accession>
<comment type="similarity">
    <text evidence="1">Belongs to the AAA ATPase family.</text>
</comment>
<dbReference type="CDD" id="cd19481">
    <property type="entry name" value="RecA-like_protease"/>
    <property type="match status" value="1"/>
</dbReference>
<dbReference type="EC" id="3.4.24.-" evidence="5"/>
<dbReference type="InterPro" id="IPR003959">
    <property type="entry name" value="ATPase_AAA_core"/>
</dbReference>
<name>A0A9X9SNQ3_NEISU</name>
<dbReference type="Proteomes" id="UP000626795">
    <property type="component" value="Unassembled WGS sequence"/>
</dbReference>
<keyword evidence="3" id="KW-0067">ATP-binding</keyword>
<evidence type="ECO:0000256" key="3">
    <source>
        <dbReference type="ARBA" id="ARBA00022840"/>
    </source>
</evidence>
<dbReference type="Gene3D" id="3.40.50.300">
    <property type="entry name" value="P-loop containing nucleotide triphosphate hydrolases"/>
    <property type="match status" value="1"/>
</dbReference>
<dbReference type="InterPro" id="IPR050221">
    <property type="entry name" value="26S_Proteasome_ATPase"/>
</dbReference>
<feature type="domain" description="AAA+ ATPase" evidence="4">
    <location>
        <begin position="97"/>
        <end position="233"/>
    </location>
</feature>
<evidence type="ECO:0000313" key="5">
    <source>
        <dbReference type="EMBL" id="VTY09986.1"/>
    </source>
</evidence>
<reference evidence="5" key="1">
    <citation type="submission" date="2019-05" db="EMBL/GenBank/DDBJ databases">
        <authorList>
            <person name="Hibberd M."/>
        </authorList>
    </citation>
    <scope>NUCLEOTIDE SEQUENCE</scope>
    <source>
        <strain evidence="5">Neisseria_subflava_BgEED23</strain>
    </source>
</reference>
<keyword evidence="5" id="KW-0378">Hydrolase</keyword>
<dbReference type="SUPFAM" id="SSF52540">
    <property type="entry name" value="P-loop containing nucleoside triphosphate hydrolases"/>
    <property type="match status" value="1"/>
</dbReference>
<gene>
    <name evidence="5" type="primary">ftsH4</name>
    <name evidence="5" type="ORF">ONOEEDHL_01117</name>
</gene>
<evidence type="ECO:0000313" key="6">
    <source>
        <dbReference type="Proteomes" id="UP000626795"/>
    </source>
</evidence>
<keyword evidence="2" id="KW-0547">Nucleotide-binding</keyword>
<dbReference type="PANTHER" id="PTHR23073">
    <property type="entry name" value="26S PROTEASOME REGULATORY SUBUNIT"/>
    <property type="match status" value="1"/>
</dbReference>
<keyword evidence="6" id="KW-1185">Reference proteome</keyword>
<evidence type="ECO:0000259" key="4">
    <source>
        <dbReference type="SMART" id="SM00382"/>
    </source>
</evidence>
<evidence type="ECO:0000256" key="1">
    <source>
        <dbReference type="ARBA" id="ARBA00006914"/>
    </source>
</evidence>
<organism evidence="5 6">
    <name type="scientific">Neisseria subflava</name>
    <dbReference type="NCBI Taxonomy" id="28449"/>
    <lineage>
        <taxon>Bacteria</taxon>
        <taxon>Pseudomonadati</taxon>
        <taxon>Pseudomonadota</taxon>
        <taxon>Betaproteobacteria</taxon>
        <taxon>Neisseriales</taxon>
        <taxon>Neisseriaceae</taxon>
        <taxon>Neisseria</taxon>
    </lineage>
</organism>